<gene>
    <name evidence="2" type="ORF">CgunFtcFv8_003593</name>
</gene>
<accession>A0AAN8E582</accession>
<comment type="caution">
    <text evidence="2">The sequence shown here is derived from an EMBL/GenBank/DDBJ whole genome shotgun (WGS) entry which is preliminary data.</text>
</comment>
<evidence type="ECO:0000256" key="1">
    <source>
        <dbReference type="SAM" id="MobiDB-lite"/>
    </source>
</evidence>
<organism evidence="2 3">
    <name type="scientific">Champsocephalus gunnari</name>
    <name type="common">Mackerel icefish</name>
    <dbReference type="NCBI Taxonomy" id="52237"/>
    <lineage>
        <taxon>Eukaryota</taxon>
        <taxon>Metazoa</taxon>
        <taxon>Chordata</taxon>
        <taxon>Craniata</taxon>
        <taxon>Vertebrata</taxon>
        <taxon>Euteleostomi</taxon>
        <taxon>Actinopterygii</taxon>
        <taxon>Neopterygii</taxon>
        <taxon>Teleostei</taxon>
        <taxon>Neoteleostei</taxon>
        <taxon>Acanthomorphata</taxon>
        <taxon>Eupercaria</taxon>
        <taxon>Perciformes</taxon>
        <taxon>Notothenioidei</taxon>
        <taxon>Channichthyidae</taxon>
        <taxon>Champsocephalus</taxon>
    </lineage>
</organism>
<name>A0AAN8E582_CHAGU</name>
<proteinExistence type="predicted"/>
<keyword evidence="3" id="KW-1185">Reference proteome</keyword>
<reference evidence="2 3" key="1">
    <citation type="journal article" date="2023" name="Mol. Biol. Evol.">
        <title>Genomics of Secondarily Temperate Adaptation in the Only Non-Antarctic Icefish.</title>
        <authorList>
            <person name="Rivera-Colon A.G."/>
            <person name="Rayamajhi N."/>
            <person name="Minhas B.F."/>
            <person name="Madrigal G."/>
            <person name="Bilyk K.T."/>
            <person name="Yoon V."/>
            <person name="Hune M."/>
            <person name="Gregory S."/>
            <person name="Cheng C.H.C."/>
            <person name="Catchen J.M."/>
        </authorList>
    </citation>
    <scope>NUCLEOTIDE SEQUENCE [LARGE SCALE GENOMIC DNA]</scope>
    <source>
        <tissue evidence="2">White muscle</tissue>
    </source>
</reference>
<sequence>MDQLTLHLEGARPGHMVCVGHRGTQGRQLPSPATGRDRQQQPQPQPVTVAVAEVTVKDLTEVTLSS</sequence>
<dbReference type="AlphaFoldDB" id="A0AAN8E582"/>
<protein>
    <submittedName>
        <fullName evidence="2">Uncharacterized protein</fullName>
    </submittedName>
</protein>
<evidence type="ECO:0000313" key="3">
    <source>
        <dbReference type="Proteomes" id="UP001331515"/>
    </source>
</evidence>
<evidence type="ECO:0000313" key="2">
    <source>
        <dbReference type="EMBL" id="KAK5931830.1"/>
    </source>
</evidence>
<feature type="region of interest" description="Disordered" evidence="1">
    <location>
        <begin position="21"/>
        <end position="47"/>
    </location>
</feature>
<dbReference type="EMBL" id="JAURVH010001515">
    <property type="protein sequence ID" value="KAK5931830.1"/>
    <property type="molecule type" value="Genomic_DNA"/>
</dbReference>
<dbReference type="Proteomes" id="UP001331515">
    <property type="component" value="Unassembled WGS sequence"/>
</dbReference>